<keyword evidence="3" id="KW-1185">Reference proteome</keyword>
<dbReference type="InterPro" id="IPR015069">
    <property type="entry name" value="2H-PEstase_DUF1868"/>
</dbReference>
<dbReference type="SUPFAM" id="SSF55144">
    <property type="entry name" value="LigT-like"/>
    <property type="match status" value="1"/>
</dbReference>
<gene>
    <name evidence="2" type="ORF">VE01_07245</name>
</gene>
<name>A0A1B8GF55_9PEZI</name>
<dbReference type="InterPro" id="IPR009097">
    <property type="entry name" value="Cyclic_Pdiesterase"/>
</dbReference>
<organism evidence="2 3">
    <name type="scientific">Pseudogymnoascus verrucosus</name>
    <dbReference type="NCBI Taxonomy" id="342668"/>
    <lineage>
        <taxon>Eukaryota</taxon>
        <taxon>Fungi</taxon>
        <taxon>Dikarya</taxon>
        <taxon>Ascomycota</taxon>
        <taxon>Pezizomycotina</taxon>
        <taxon>Leotiomycetes</taxon>
        <taxon>Thelebolales</taxon>
        <taxon>Thelebolaceae</taxon>
        <taxon>Pseudogymnoascus</taxon>
    </lineage>
</organism>
<accession>A0A1B8GF55</accession>
<feature type="domain" description="DUF1868" evidence="1">
    <location>
        <begin position="13"/>
        <end position="90"/>
    </location>
</feature>
<reference evidence="3" key="2">
    <citation type="journal article" date="2018" name="Nat. Commun.">
        <title>Extreme sensitivity to ultraviolet light in the fungal pathogen causing white-nose syndrome of bats.</title>
        <authorList>
            <person name="Palmer J.M."/>
            <person name="Drees K.P."/>
            <person name="Foster J.T."/>
            <person name="Lindner D.L."/>
        </authorList>
    </citation>
    <scope>NUCLEOTIDE SEQUENCE [LARGE SCALE GENOMIC DNA]</scope>
    <source>
        <strain evidence="3">UAMH 10579</strain>
    </source>
</reference>
<dbReference type="OrthoDB" id="2877829at2759"/>
<protein>
    <recommendedName>
        <fullName evidence="1">DUF1868 domain-containing protein</fullName>
    </recommendedName>
</protein>
<dbReference type="Gene3D" id="3.90.1140.10">
    <property type="entry name" value="Cyclic phosphodiesterase"/>
    <property type="match status" value="1"/>
</dbReference>
<proteinExistence type="predicted"/>
<dbReference type="EMBL" id="KV460243">
    <property type="protein sequence ID" value="OBT94470.1"/>
    <property type="molecule type" value="Genomic_DNA"/>
</dbReference>
<evidence type="ECO:0000313" key="2">
    <source>
        <dbReference type="EMBL" id="OBT94470.1"/>
    </source>
</evidence>
<evidence type="ECO:0000259" key="1">
    <source>
        <dbReference type="Pfam" id="PF08975"/>
    </source>
</evidence>
<reference evidence="2 3" key="1">
    <citation type="submission" date="2016-03" db="EMBL/GenBank/DDBJ databases">
        <title>Comparative genomics of Pseudogymnoascus destructans, the fungus causing white-nose syndrome of bats.</title>
        <authorList>
            <person name="Palmer J.M."/>
            <person name="Drees K.P."/>
            <person name="Foster J.T."/>
            <person name="Lindner D.L."/>
        </authorList>
    </citation>
    <scope>NUCLEOTIDE SEQUENCE [LARGE SCALE GENOMIC DNA]</scope>
    <source>
        <strain evidence="2 3">UAMH 10579</strain>
    </source>
</reference>
<dbReference type="AlphaFoldDB" id="A0A1B8GF55"/>
<sequence>MSIASLPPKVIKKFDHDGSSKTYLGHSVICQLPQDSPLAATLRGLRQTLSQHKHSELFKNEALLPASSYHMTVFICVRDLERGENVMPKDGYAPEITERSGLTGPYDEWLQYTIQKAQDVSLEDQMRPPYMFFVEKEVPQIGYSIGVRLEATPDTSPKLAHLREQLEDLTGITAPASYIFHVTLAYLLRAPTPQEGNELKALVESHLANAPETVEFPA</sequence>
<evidence type="ECO:0000313" key="3">
    <source>
        <dbReference type="Proteomes" id="UP000091956"/>
    </source>
</evidence>
<dbReference type="GeneID" id="28840631"/>
<dbReference type="Pfam" id="PF08975">
    <property type="entry name" value="2H-phosphodiest"/>
    <property type="match status" value="1"/>
</dbReference>
<dbReference type="Proteomes" id="UP000091956">
    <property type="component" value="Unassembled WGS sequence"/>
</dbReference>
<dbReference type="RefSeq" id="XP_018128203.1">
    <property type="nucleotide sequence ID" value="XM_018276680.1"/>
</dbReference>